<proteinExistence type="inferred from homology"/>
<dbReference type="FunFam" id="3.20.20.80:FF:000003">
    <property type="entry name" value="1,4-alpha-glucan branching enzyme GlgB"/>
    <property type="match status" value="1"/>
</dbReference>
<organism evidence="13 14">
    <name type="scientific">Clostridium disporicum</name>
    <dbReference type="NCBI Taxonomy" id="84024"/>
    <lineage>
        <taxon>Bacteria</taxon>
        <taxon>Bacillati</taxon>
        <taxon>Bacillota</taxon>
        <taxon>Clostridia</taxon>
        <taxon>Eubacteriales</taxon>
        <taxon>Clostridiaceae</taxon>
        <taxon>Clostridium</taxon>
    </lineage>
</organism>
<feature type="active site" description="Proton donor" evidence="10 11">
    <location>
        <position position="411"/>
    </location>
</feature>
<dbReference type="SUPFAM" id="SSF81296">
    <property type="entry name" value="E set domains"/>
    <property type="match status" value="1"/>
</dbReference>
<dbReference type="PANTHER" id="PTHR43651">
    <property type="entry name" value="1,4-ALPHA-GLUCAN-BRANCHING ENZYME"/>
    <property type="match status" value="1"/>
</dbReference>
<accession>A0A174BQC6</accession>
<dbReference type="EMBL" id="CYZX01000004">
    <property type="protein sequence ID" value="CUO02827.1"/>
    <property type="molecule type" value="Genomic_DNA"/>
</dbReference>
<evidence type="ECO:0000256" key="5">
    <source>
        <dbReference type="ARBA" id="ARBA00022600"/>
    </source>
</evidence>
<feature type="active site" description="Nucleophile" evidence="10 11">
    <location>
        <position position="358"/>
    </location>
</feature>
<comment type="similarity">
    <text evidence="4 10">Belongs to the glycosyl hydrolase 13 family. GlgB subfamily.</text>
</comment>
<dbReference type="Pfam" id="PF00128">
    <property type="entry name" value="Alpha-amylase"/>
    <property type="match status" value="1"/>
</dbReference>
<dbReference type="Gene3D" id="2.60.40.1180">
    <property type="entry name" value="Golgi alpha-mannosidase II"/>
    <property type="match status" value="1"/>
</dbReference>
<dbReference type="GO" id="GO:0043169">
    <property type="term" value="F:cation binding"/>
    <property type="evidence" value="ECO:0007669"/>
    <property type="project" value="InterPro"/>
</dbReference>
<dbReference type="GO" id="GO:0005978">
    <property type="term" value="P:glycogen biosynthetic process"/>
    <property type="evidence" value="ECO:0007669"/>
    <property type="project" value="UniProtKB-UniRule"/>
</dbReference>
<dbReference type="InterPro" id="IPR006048">
    <property type="entry name" value="A-amylase/branching_C"/>
</dbReference>
<dbReference type="InterPro" id="IPR006047">
    <property type="entry name" value="GH13_cat_dom"/>
</dbReference>
<keyword evidence="8 10" id="KW-0320">Glycogen biosynthesis</keyword>
<dbReference type="NCBIfam" id="TIGR01515">
    <property type="entry name" value="branching_enzym"/>
    <property type="match status" value="1"/>
</dbReference>
<evidence type="ECO:0000256" key="8">
    <source>
        <dbReference type="ARBA" id="ARBA00023056"/>
    </source>
</evidence>
<dbReference type="InterPro" id="IPR006407">
    <property type="entry name" value="GlgB"/>
</dbReference>
<feature type="domain" description="Glycosyl hydrolase family 13 catalytic" evidence="12">
    <location>
        <begin position="202"/>
        <end position="560"/>
    </location>
</feature>
<protein>
    <recommendedName>
        <fullName evidence="10">1,4-alpha-glucan branching enzyme GlgB</fullName>
        <ecNumber evidence="10">2.4.1.18</ecNumber>
    </recommendedName>
    <alternativeName>
        <fullName evidence="10">1,4-alpha-D-glucan:1,4-alpha-D-glucan 6-glucosyl-transferase</fullName>
    </alternativeName>
    <alternativeName>
        <fullName evidence="10">Alpha-(1-&gt;4)-glucan branching enzyme</fullName>
    </alternativeName>
    <alternativeName>
        <fullName evidence="10">Glycogen branching enzyme</fullName>
        <shortName evidence="10">BE</shortName>
    </alternativeName>
</protein>
<comment type="catalytic activity">
    <reaction evidence="1 10">
        <text>Transfers a segment of a (1-&gt;4)-alpha-D-glucan chain to a primary hydroxy group in a similar glucan chain.</text>
        <dbReference type="EC" id="2.4.1.18"/>
    </reaction>
</comment>
<dbReference type="InterPro" id="IPR037439">
    <property type="entry name" value="Branching_enzy"/>
</dbReference>
<dbReference type="HAMAP" id="MF_00685">
    <property type="entry name" value="GlgB"/>
    <property type="match status" value="1"/>
</dbReference>
<keyword evidence="5 10" id="KW-0321">Glycogen metabolism</keyword>
<dbReference type="GO" id="GO:0005829">
    <property type="term" value="C:cytosol"/>
    <property type="evidence" value="ECO:0007669"/>
    <property type="project" value="TreeGrafter"/>
</dbReference>
<comment type="function">
    <text evidence="2 10">Catalyzes the formation of the alpha-1,6-glucosidic linkages in glycogen by scission of a 1,4-alpha-linked oligosaccharide from growing alpha-1,4-glucan chains and the subsequent attachment of the oligosaccharide to the alpha-1,6 position.</text>
</comment>
<evidence type="ECO:0000313" key="14">
    <source>
        <dbReference type="Proteomes" id="UP000095594"/>
    </source>
</evidence>
<dbReference type="NCBIfam" id="NF003811">
    <property type="entry name" value="PRK05402.1"/>
    <property type="match status" value="1"/>
</dbReference>
<dbReference type="Pfam" id="PF02922">
    <property type="entry name" value="CBM_48"/>
    <property type="match status" value="1"/>
</dbReference>
<dbReference type="CDD" id="cd11322">
    <property type="entry name" value="AmyAc_Glg_BE"/>
    <property type="match status" value="1"/>
</dbReference>
<keyword evidence="7 10" id="KW-0808">Transferase</keyword>
<evidence type="ECO:0000256" key="4">
    <source>
        <dbReference type="ARBA" id="ARBA00009000"/>
    </source>
</evidence>
<evidence type="ECO:0000256" key="11">
    <source>
        <dbReference type="PIRSR" id="PIRSR000463-1"/>
    </source>
</evidence>
<dbReference type="Pfam" id="PF02806">
    <property type="entry name" value="Alpha-amylase_C"/>
    <property type="match status" value="1"/>
</dbReference>
<evidence type="ECO:0000256" key="9">
    <source>
        <dbReference type="ARBA" id="ARBA00023277"/>
    </source>
</evidence>
<dbReference type="CDD" id="cd02855">
    <property type="entry name" value="E_set_GBE_prok_N"/>
    <property type="match status" value="1"/>
</dbReference>
<dbReference type="GO" id="GO:0003844">
    <property type="term" value="F:1,4-alpha-glucan branching enzyme activity"/>
    <property type="evidence" value="ECO:0007669"/>
    <property type="project" value="UniProtKB-UniRule"/>
</dbReference>
<evidence type="ECO:0000256" key="7">
    <source>
        <dbReference type="ARBA" id="ARBA00022679"/>
    </source>
</evidence>
<name>A0A174BQC6_9CLOT</name>
<evidence type="ECO:0000256" key="10">
    <source>
        <dbReference type="HAMAP-Rule" id="MF_00685"/>
    </source>
</evidence>
<dbReference type="PANTHER" id="PTHR43651:SF3">
    <property type="entry name" value="1,4-ALPHA-GLUCAN-BRANCHING ENZYME"/>
    <property type="match status" value="1"/>
</dbReference>
<dbReference type="SUPFAM" id="SSF51011">
    <property type="entry name" value="Glycosyl hydrolase domain"/>
    <property type="match status" value="1"/>
</dbReference>
<dbReference type="SUPFAM" id="SSF51445">
    <property type="entry name" value="(Trans)glycosidases"/>
    <property type="match status" value="1"/>
</dbReference>
<evidence type="ECO:0000256" key="2">
    <source>
        <dbReference type="ARBA" id="ARBA00002953"/>
    </source>
</evidence>
<dbReference type="InterPro" id="IPR014756">
    <property type="entry name" value="Ig_E-set"/>
</dbReference>
<evidence type="ECO:0000256" key="3">
    <source>
        <dbReference type="ARBA" id="ARBA00004964"/>
    </source>
</evidence>
<dbReference type="InterPro" id="IPR013783">
    <property type="entry name" value="Ig-like_fold"/>
</dbReference>
<dbReference type="Gene3D" id="2.60.40.10">
    <property type="entry name" value="Immunoglobulins"/>
    <property type="match status" value="1"/>
</dbReference>
<sequence>MVSKIEKSTKKSSKAIISEEILPKEIIECKSEKIFGTDSRKIMEKIQTEEEKEIFELDEHLFHEGTHTSCYEFMGAHFVKYKGKNGVRFTTWAPRASKITVVGDFSNWEIRKENEMKRYNQLGLWTTFITGLKPGERYKLAVTNYDGSNTVLKSDPYAFKSELRPNTASILVKENKFRWSDKRWLNKREKSDIQSSPMNIYELHLGSWRRKDGEFMTYREISEVLPEYIQEMGYTHVEIMPLHEHPLDKSWGYQATGYYSPTSRHGDSTELKELINKLHKNDIGVILDWVPGHYCKDSHGLSYFDGTATYEYQDYWKANNEGWGAWNFDLGRYEVKSFLISNAMYWIKEFHVDGLRVDAVSNMLYLSYGRNDGEWIPNIYGGNGNLEAISFLKEFNEVVHKNFPGIVTVAEESSTWPKITHPVSEGGIGFDFKWNMGWMNDTLSYVELDSIYRKYHHNKMNFSMMYQYSENFILPISHDEVVHGKKSLVNKMFGDNWCKYAGLRLYAAFMMAHPGKKLLFMGSEFGQFIEWREYEQLQWQIIDQYEIHKQVHNYFKVLNRFYKENPSLWELDNKEEGFQWIDADNSEKSILSFIRKGKNEDDMLIFVLNFTPVTYYDFEVEVPKEGEYVEVLNSDSIEFGGSGQTLERSVFTSDDNGDPFKIKIKVPPLAVTVLRPKI</sequence>
<dbReference type="InterPro" id="IPR004193">
    <property type="entry name" value="Glyco_hydro_13_N"/>
</dbReference>
<evidence type="ECO:0000313" key="13">
    <source>
        <dbReference type="EMBL" id="CUO02827.1"/>
    </source>
</evidence>
<dbReference type="UniPathway" id="UPA00164"/>
<dbReference type="InterPro" id="IPR044143">
    <property type="entry name" value="GlgB_N_E_set_prok"/>
</dbReference>
<dbReference type="EC" id="2.4.1.18" evidence="10"/>
<reference evidence="13 14" key="1">
    <citation type="submission" date="2015-09" db="EMBL/GenBank/DDBJ databases">
        <authorList>
            <consortium name="Pathogen Informatics"/>
        </authorList>
    </citation>
    <scope>NUCLEOTIDE SEQUENCE [LARGE SCALE GENOMIC DNA]</scope>
    <source>
        <strain evidence="13 14">2789STDY5834856</strain>
    </source>
</reference>
<dbReference type="InterPro" id="IPR017853">
    <property type="entry name" value="GH"/>
</dbReference>
<comment type="pathway">
    <text evidence="3 10">Glycan biosynthesis; glycogen biosynthesis.</text>
</comment>
<dbReference type="GO" id="GO:0004553">
    <property type="term" value="F:hydrolase activity, hydrolyzing O-glycosyl compounds"/>
    <property type="evidence" value="ECO:0007669"/>
    <property type="project" value="InterPro"/>
</dbReference>
<dbReference type="PIRSF" id="PIRSF000463">
    <property type="entry name" value="GlgB"/>
    <property type="match status" value="1"/>
</dbReference>
<dbReference type="FunFam" id="2.60.40.1180:FF:000002">
    <property type="entry name" value="1,4-alpha-glucan branching enzyme GlgB"/>
    <property type="match status" value="1"/>
</dbReference>
<dbReference type="SMART" id="SM00642">
    <property type="entry name" value="Aamy"/>
    <property type="match status" value="1"/>
</dbReference>
<dbReference type="AlphaFoldDB" id="A0A174BQC6"/>
<keyword evidence="9 10" id="KW-0119">Carbohydrate metabolism</keyword>
<comment type="subunit">
    <text evidence="10">Monomer.</text>
</comment>
<evidence type="ECO:0000256" key="1">
    <source>
        <dbReference type="ARBA" id="ARBA00000826"/>
    </source>
</evidence>
<evidence type="ECO:0000256" key="6">
    <source>
        <dbReference type="ARBA" id="ARBA00022676"/>
    </source>
</evidence>
<dbReference type="NCBIfam" id="NF008967">
    <property type="entry name" value="PRK12313.1"/>
    <property type="match status" value="1"/>
</dbReference>
<gene>
    <name evidence="13" type="primary">glgB_1</name>
    <name evidence="10" type="synonym">glgB</name>
    <name evidence="13" type="ORF">ERS852471_00842</name>
</gene>
<dbReference type="Gene3D" id="3.20.20.80">
    <property type="entry name" value="Glycosidases"/>
    <property type="match status" value="1"/>
</dbReference>
<keyword evidence="6 10" id="KW-0328">Glycosyltransferase</keyword>
<dbReference type="InterPro" id="IPR013780">
    <property type="entry name" value="Glyco_hydro_b"/>
</dbReference>
<evidence type="ECO:0000259" key="12">
    <source>
        <dbReference type="SMART" id="SM00642"/>
    </source>
</evidence>
<dbReference type="Proteomes" id="UP000095594">
    <property type="component" value="Unassembled WGS sequence"/>
</dbReference>